<dbReference type="AlphaFoldDB" id="F2IX14"/>
<proteinExistence type="predicted"/>
<dbReference type="KEGG" id="pgv:SL003B_0876"/>
<dbReference type="PATRIC" id="fig|991905.3.peg.889"/>
<dbReference type="Pfam" id="PF11927">
    <property type="entry name" value="HODM_asu-like"/>
    <property type="match status" value="1"/>
</dbReference>
<gene>
    <name evidence="1" type="ordered locus">SL003B_0876</name>
</gene>
<evidence type="ECO:0000313" key="1">
    <source>
        <dbReference type="EMBL" id="ADZ69306.1"/>
    </source>
</evidence>
<name>F2IX14_POLGS</name>
<organism evidence="1 2">
    <name type="scientific">Polymorphum gilvum (strain LMG 25793 / CGMCC 1.9160 / SL003B-26A1)</name>
    <dbReference type="NCBI Taxonomy" id="991905"/>
    <lineage>
        <taxon>Bacteria</taxon>
        <taxon>Pseudomonadati</taxon>
        <taxon>Pseudomonadota</taxon>
        <taxon>Alphaproteobacteria</taxon>
        <taxon>Rhodobacterales</taxon>
        <taxon>Paracoccaceae</taxon>
        <taxon>Polymorphum</taxon>
    </lineage>
</organism>
<protein>
    <recommendedName>
        <fullName evidence="3">DUF3445 domain-containing protein</fullName>
    </recommendedName>
</protein>
<dbReference type="OrthoDB" id="5242510at2"/>
<evidence type="ECO:0008006" key="3">
    <source>
        <dbReference type="Google" id="ProtNLM"/>
    </source>
</evidence>
<accession>F2IX14</accession>
<dbReference type="HOGENOM" id="CLU_025462_1_0_5"/>
<dbReference type="Proteomes" id="UP000008130">
    <property type="component" value="Chromosome"/>
</dbReference>
<dbReference type="InterPro" id="IPR021848">
    <property type="entry name" value="HODM_asu-like"/>
</dbReference>
<dbReference type="eggNOG" id="ENOG502Z7ZS">
    <property type="taxonomic scope" value="Bacteria"/>
</dbReference>
<keyword evidence="2" id="KW-1185">Reference proteome</keyword>
<sequence length="304" mass="33404">MNVFRHTPYDGSKQPFSIGLEPVAPAAWFDPDGHLIAHLDQKARLLAERRDVVFRAEPETGAAQAEVLRMLVAHLSEAHPTRYRRAGDAVIVTGAQGATDRRVALDADEPPLLTASRLVQEDLVIMRKGEGGYRLAAASLCFPSSWSLAEKFGQPMAAIHTKVPGFAGRMGQVVDRIFDNLKPDQLVGRLNWSIYDDADLHHPEPKQLTPQIEADGASALAALFVRVERQTLRRLPDSGDVLFTIKIHHDPIRALEDHPRRAELAAGLLTQLLALDVDQLAYKGLTRHRDRIAAALQAFAAAPA</sequence>
<dbReference type="STRING" id="991905.SL003B_0876"/>
<dbReference type="RefSeq" id="WP_013651623.1">
    <property type="nucleotide sequence ID" value="NC_015259.1"/>
</dbReference>
<dbReference type="EMBL" id="CP002568">
    <property type="protein sequence ID" value="ADZ69306.1"/>
    <property type="molecule type" value="Genomic_DNA"/>
</dbReference>
<evidence type="ECO:0000313" key="2">
    <source>
        <dbReference type="Proteomes" id="UP000008130"/>
    </source>
</evidence>
<reference evidence="1 2" key="1">
    <citation type="journal article" date="2011" name="J. Bacteriol.">
        <title>Complete genome sequence of Polymorphum gilvum SL003B-26A1T, a crude oil-degrading bacterium from oil-polluted saline soil.</title>
        <authorList>
            <person name="Li S.G."/>
            <person name="Tang Y.Q."/>
            <person name="Nie Y."/>
            <person name="Cai M."/>
            <person name="Wu X.L."/>
        </authorList>
    </citation>
    <scope>NUCLEOTIDE SEQUENCE [LARGE SCALE GENOMIC DNA]</scope>
    <source>
        <strain evidence="2">LMG 25793 / CGMCC 1.9160 / SL003B-26A1</strain>
    </source>
</reference>